<protein>
    <recommendedName>
        <fullName evidence="4">DUF4294 domain-containing protein</fullName>
    </recommendedName>
</protein>
<dbReference type="Pfam" id="PF14127">
    <property type="entry name" value="DUF4294"/>
    <property type="match status" value="1"/>
</dbReference>
<keyword evidence="3" id="KW-1185">Reference proteome</keyword>
<evidence type="ECO:0000313" key="3">
    <source>
        <dbReference type="Proteomes" id="UP000199226"/>
    </source>
</evidence>
<name>A0A1G9P858_9SPHI</name>
<feature type="chain" id="PRO_5011484258" description="DUF4294 domain-containing protein" evidence="1">
    <location>
        <begin position="22"/>
        <end position="206"/>
    </location>
</feature>
<proteinExistence type="predicted"/>
<dbReference type="Proteomes" id="UP000199226">
    <property type="component" value="Unassembled WGS sequence"/>
</dbReference>
<accession>A0A1G9P858</accession>
<feature type="signal peptide" evidence="1">
    <location>
        <begin position="1"/>
        <end position="21"/>
    </location>
</feature>
<sequence>MKFLRLSVILLVVLMSKMALGQYKNDPTVKGMADTIRVSTTNINNELIPWVVIPEITISDTRLFKSPEEKAKFNRLRYNVLKVLPYAMYARRKYADLQVQLNYAKSRKEKRVLIKTFEGEIKDMFNKEIKNLTITQGGILIKLIDRETGTSSYDLLKDMKGGITAFFYQSIARIFGNNLKNTYDPQEDRDIEAIIQASGYYSYSYL</sequence>
<dbReference type="OrthoDB" id="1491885at2"/>
<evidence type="ECO:0000256" key="1">
    <source>
        <dbReference type="SAM" id="SignalP"/>
    </source>
</evidence>
<dbReference type="RefSeq" id="WP_090700389.1">
    <property type="nucleotide sequence ID" value="NZ_FNHH01000004.1"/>
</dbReference>
<organism evidence="2 3">
    <name type="scientific">Daejeonella rubra</name>
    <dbReference type="NCBI Taxonomy" id="990371"/>
    <lineage>
        <taxon>Bacteria</taxon>
        <taxon>Pseudomonadati</taxon>
        <taxon>Bacteroidota</taxon>
        <taxon>Sphingobacteriia</taxon>
        <taxon>Sphingobacteriales</taxon>
        <taxon>Sphingobacteriaceae</taxon>
        <taxon>Daejeonella</taxon>
    </lineage>
</organism>
<dbReference type="InterPro" id="IPR025636">
    <property type="entry name" value="DUF4294"/>
</dbReference>
<dbReference type="AlphaFoldDB" id="A0A1G9P858"/>
<evidence type="ECO:0008006" key="4">
    <source>
        <dbReference type="Google" id="ProtNLM"/>
    </source>
</evidence>
<dbReference type="STRING" id="990371.SAMN05421813_10427"/>
<reference evidence="3" key="1">
    <citation type="submission" date="2016-10" db="EMBL/GenBank/DDBJ databases">
        <authorList>
            <person name="Varghese N."/>
            <person name="Submissions S."/>
        </authorList>
    </citation>
    <scope>NUCLEOTIDE SEQUENCE [LARGE SCALE GENOMIC DNA]</scope>
    <source>
        <strain evidence="3">DSM 24536</strain>
    </source>
</reference>
<dbReference type="EMBL" id="FNHH01000004">
    <property type="protein sequence ID" value="SDL94939.1"/>
    <property type="molecule type" value="Genomic_DNA"/>
</dbReference>
<keyword evidence="1" id="KW-0732">Signal</keyword>
<gene>
    <name evidence="2" type="ORF">SAMN05421813_10427</name>
</gene>
<evidence type="ECO:0000313" key="2">
    <source>
        <dbReference type="EMBL" id="SDL94939.1"/>
    </source>
</evidence>